<dbReference type="Gene3D" id="3.80.10.10">
    <property type="entry name" value="Ribonuclease Inhibitor"/>
    <property type="match status" value="2"/>
</dbReference>
<dbReference type="Pfam" id="PF13516">
    <property type="entry name" value="LRR_6"/>
    <property type="match status" value="2"/>
</dbReference>
<dbReference type="SUPFAM" id="SSF52047">
    <property type="entry name" value="RNI-like"/>
    <property type="match status" value="1"/>
</dbReference>
<dbReference type="PANTHER" id="PTHR47679:SF1">
    <property type="entry name" value="PROTEIN TORNADO 1"/>
    <property type="match status" value="1"/>
</dbReference>
<organism evidence="1 2">
    <name type="scientific">Sphagnum troendelagicum</name>
    <dbReference type="NCBI Taxonomy" id="128251"/>
    <lineage>
        <taxon>Eukaryota</taxon>
        <taxon>Viridiplantae</taxon>
        <taxon>Streptophyta</taxon>
        <taxon>Embryophyta</taxon>
        <taxon>Bryophyta</taxon>
        <taxon>Sphagnophytina</taxon>
        <taxon>Sphagnopsida</taxon>
        <taxon>Sphagnales</taxon>
        <taxon>Sphagnaceae</taxon>
        <taxon>Sphagnum</taxon>
    </lineage>
</organism>
<dbReference type="InterPro" id="IPR001611">
    <property type="entry name" value="Leu-rich_rpt"/>
</dbReference>
<evidence type="ECO:0000313" key="1">
    <source>
        <dbReference type="EMBL" id="CAK9220320.1"/>
    </source>
</evidence>
<accession>A0ABP0UHE4</accession>
<proteinExistence type="predicted"/>
<dbReference type="EMBL" id="OZ019895">
    <property type="protein sequence ID" value="CAK9220320.1"/>
    <property type="molecule type" value="Genomic_DNA"/>
</dbReference>
<dbReference type="Proteomes" id="UP001497512">
    <property type="component" value="Chromosome 3"/>
</dbReference>
<reference evidence="1" key="1">
    <citation type="submission" date="2024-02" db="EMBL/GenBank/DDBJ databases">
        <authorList>
            <consortium name="ELIXIR-Norway"/>
            <consortium name="Elixir Norway"/>
        </authorList>
    </citation>
    <scope>NUCLEOTIDE SEQUENCE</scope>
</reference>
<name>A0ABP0UHE4_9BRYO</name>
<dbReference type="PANTHER" id="PTHR47679">
    <property type="entry name" value="PROTEIN TORNADO 1"/>
    <property type="match status" value="1"/>
</dbReference>
<protein>
    <recommendedName>
        <fullName evidence="3">RNI-like protein</fullName>
    </recommendedName>
</protein>
<keyword evidence="2" id="KW-1185">Reference proteome</keyword>
<gene>
    <name evidence="1" type="ORF">CSSPTR1EN2_LOCUS15389</name>
</gene>
<evidence type="ECO:0008006" key="3">
    <source>
        <dbReference type="Google" id="ProtNLM"/>
    </source>
</evidence>
<evidence type="ECO:0000313" key="2">
    <source>
        <dbReference type="Proteomes" id="UP001497512"/>
    </source>
</evidence>
<sequence>MKITSAHIEYINFDSDEIIAHGLKIFNCLQSNQTLEDLDIDVYDFVPLPVDSRRPLSLNKDGFGLALGDMLYSNMSLRKLRLSGCGEVGSEIGAEIARGLCNSATLEELNLGGNDLLAEGLRKLAVAFTPNVAGNKSNTSVSSLRLSSSVRGSEAVEVLANTLQLNTYLTSLDFSWDNALSPHNVNVLLSALKTNVGIKYLNLERCSGVPGDAVFTALVDLKDTNPRVEEVRLVDTSLYTNRGYNMLVKTDSRKVERTNHAPGPEDIFDPSVLDFSESIHPSAEGIIRLQSSSMKDEGTSTDIFEMDYGIKVFTLRQDVCANPTFHTARHFVYILECDMYHLDTSWKELQNFVMFFIG</sequence>
<dbReference type="InterPro" id="IPR032675">
    <property type="entry name" value="LRR_dom_sf"/>
</dbReference>